<feature type="region of interest" description="Disordered" evidence="10">
    <location>
        <begin position="36"/>
        <end position="62"/>
    </location>
</feature>
<accession>A0A0K8QLX3</accession>
<reference evidence="13" key="2">
    <citation type="submission" date="2015-08" db="EMBL/GenBank/DDBJ databases">
        <title>Complete DNA Sequence of Pseudomonas syringae pv. actinidiae, the Causal Agent of Kiwifruit Canker Disease.</title>
        <authorList>
            <person name="Rikkerink E.H.A."/>
            <person name="Fineran P.C."/>
        </authorList>
    </citation>
    <scope>NUCLEOTIDE SEQUENCE</scope>
    <source>
        <strain evidence="13">SkMP5</strain>
    </source>
</reference>
<keyword evidence="3" id="KW-0813">Transport</keyword>
<proteinExistence type="inferred from homology"/>
<dbReference type="Gene3D" id="3.30.1150.10">
    <property type="match status" value="1"/>
</dbReference>
<dbReference type="InterPro" id="IPR006260">
    <property type="entry name" value="TonB/TolA_C"/>
</dbReference>
<dbReference type="PANTHER" id="PTHR33446">
    <property type="entry name" value="PROTEIN TONB-RELATED"/>
    <property type="match status" value="1"/>
</dbReference>
<evidence type="ECO:0000256" key="8">
    <source>
        <dbReference type="ARBA" id="ARBA00022989"/>
    </source>
</evidence>
<dbReference type="Proteomes" id="UP000253740">
    <property type="component" value="Unassembled WGS sequence"/>
</dbReference>
<keyword evidence="7" id="KW-0653">Protein transport</keyword>
<evidence type="ECO:0000256" key="5">
    <source>
        <dbReference type="ARBA" id="ARBA00022519"/>
    </source>
</evidence>
<dbReference type="GO" id="GO:0055085">
    <property type="term" value="P:transmembrane transport"/>
    <property type="evidence" value="ECO:0007669"/>
    <property type="project" value="InterPro"/>
</dbReference>
<evidence type="ECO:0000256" key="10">
    <source>
        <dbReference type="SAM" id="MobiDB-lite"/>
    </source>
</evidence>
<sequence>MSHTRLIWLLTLLLLAGSVLGVAWLSGAPFALGGTPPSTLPPPSPPAARPAPQPRATPHATHARVHVPRAAPAPAAAASVIEAPAVAAMHAPRYPIAALRGRHEGVAVVRVEVGADGEVAAAVLAQSSGWPELDRAALEAVRRWHFRAARRDGRAVEGALDVPVRFRIDAGGG</sequence>
<dbReference type="InterPro" id="IPR051045">
    <property type="entry name" value="TonB-dependent_transducer"/>
</dbReference>
<dbReference type="GO" id="GO:0098797">
    <property type="term" value="C:plasma membrane protein complex"/>
    <property type="evidence" value="ECO:0007669"/>
    <property type="project" value="TreeGrafter"/>
</dbReference>
<feature type="domain" description="TonB C-terminal" evidence="11">
    <location>
        <begin position="79"/>
        <end position="173"/>
    </location>
</feature>
<feature type="compositionally biased region" description="Pro residues" evidence="10">
    <location>
        <begin position="38"/>
        <end position="55"/>
    </location>
</feature>
<evidence type="ECO:0000256" key="7">
    <source>
        <dbReference type="ARBA" id="ARBA00022927"/>
    </source>
</evidence>
<dbReference type="Pfam" id="PF03544">
    <property type="entry name" value="TonB_C"/>
    <property type="match status" value="1"/>
</dbReference>
<dbReference type="AlphaFoldDB" id="A0A0K8QLX3"/>
<keyword evidence="9" id="KW-0472">Membrane</keyword>
<dbReference type="RefSeq" id="WP_062535683.1">
    <property type="nucleotide sequence ID" value="NZ_DF970168.1"/>
</dbReference>
<dbReference type="GO" id="GO:0031992">
    <property type="term" value="F:energy transducer activity"/>
    <property type="evidence" value="ECO:0007669"/>
    <property type="project" value="TreeGrafter"/>
</dbReference>
<comment type="similarity">
    <text evidence="2">Belongs to the TonB family.</text>
</comment>
<keyword evidence="14" id="KW-1185">Reference proteome</keyword>
<dbReference type="HOGENOM" id="CLU_1545892_0_0_6"/>
<comment type="subcellular location">
    <subcellularLocation>
        <location evidence="1">Cell inner membrane</location>
        <topology evidence="1">Single-pass membrane protein</topology>
        <orientation evidence="1">Periplasmic side</orientation>
    </subcellularLocation>
</comment>
<dbReference type="NCBIfam" id="TIGR01352">
    <property type="entry name" value="tonB_Cterm"/>
    <property type="match status" value="1"/>
</dbReference>
<evidence type="ECO:0000313" key="14">
    <source>
        <dbReference type="Proteomes" id="UP000253740"/>
    </source>
</evidence>
<dbReference type="PROSITE" id="PS52015">
    <property type="entry name" value="TONB_CTD"/>
    <property type="match status" value="1"/>
</dbReference>
<dbReference type="GO" id="GO:0015031">
    <property type="term" value="P:protein transport"/>
    <property type="evidence" value="ECO:0007669"/>
    <property type="project" value="UniProtKB-KW"/>
</dbReference>
<evidence type="ECO:0000256" key="6">
    <source>
        <dbReference type="ARBA" id="ARBA00022692"/>
    </source>
</evidence>
<keyword evidence="6" id="KW-0812">Transmembrane</keyword>
<evidence type="ECO:0000256" key="2">
    <source>
        <dbReference type="ARBA" id="ARBA00006555"/>
    </source>
</evidence>
<evidence type="ECO:0000256" key="4">
    <source>
        <dbReference type="ARBA" id="ARBA00022475"/>
    </source>
</evidence>
<keyword evidence="5" id="KW-0997">Cell inner membrane</keyword>
<dbReference type="EMBL" id="DF970168">
    <property type="protein sequence ID" value="GAP65691.1"/>
    <property type="molecule type" value="Genomic_DNA"/>
</dbReference>
<name>A0A0K8QLX3_9GAMM</name>
<evidence type="ECO:0000256" key="1">
    <source>
        <dbReference type="ARBA" id="ARBA00004383"/>
    </source>
</evidence>
<dbReference type="PANTHER" id="PTHR33446:SF2">
    <property type="entry name" value="PROTEIN TONB"/>
    <property type="match status" value="1"/>
</dbReference>
<evidence type="ECO:0000256" key="3">
    <source>
        <dbReference type="ARBA" id="ARBA00022448"/>
    </source>
</evidence>
<dbReference type="InterPro" id="IPR037682">
    <property type="entry name" value="TonB_C"/>
</dbReference>
<protein>
    <submittedName>
        <fullName evidence="13">TonB family protein</fullName>
    </submittedName>
</protein>
<evidence type="ECO:0000313" key="13">
    <source>
        <dbReference type="EMBL" id="GAP65691.1"/>
    </source>
</evidence>
<evidence type="ECO:0000256" key="9">
    <source>
        <dbReference type="ARBA" id="ARBA00023136"/>
    </source>
</evidence>
<organism evidence="13">
    <name type="scientific">Mizugakiibacter sediminis</name>
    <dbReference type="NCBI Taxonomy" id="1475481"/>
    <lineage>
        <taxon>Bacteria</taxon>
        <taxon>Pseudomonadati</taxon>
        <taxon>Pseudomonadota</taxon>
        <taxon>Gammaproteobacteria</taxon>
        <taxon>Lysobacterales</taxon>
        <taxon>Rhodanobacteraceae</taxon>
        <taxon>Mizugakiibacter</taxon>
    </lineage>
</organism>
<gene>
    <name evidence="12" type="ORF">MBSD_1685</name>
    <name evidence="13" type="ORF">MBSD_n0982</name>
</gene>
<evidence type="ECO:0000259" key="11">
    <source>
        <dbReference type="PROSITE" id="PS52015"/>
    </source>
</evidence>
<dbReference type="OrthoDB" id="9792439at2"/>
<dbReference type="STRING" id="1475481.GCA_000953855_00999"/>
<evidence type="ECO:0000313" key="12">
    <source>
        <dbReference type="EMBL" id="GAN45145.1"/>
    </source>
</evidence>
<reference evidence="12" key="1">
    <citation type="submission" date="2015-03" db="EMBL/GenBank/DDBJ databases">
        <title>Draft genome sequence of Mizugakiibacter sediminis skMP5.</title>
        <authorList>
            <person name="Watanabe T."/>
            <person name="Kojima H."/>
            <person name="Fukui M."/>
        </authorList>
    </citation>
    <scope>NUCLEOTIDE SEQUENCE</scope>
    <source>
        <strain evidence="12">SkMP5</strain>
    </source>
</reference>
<dbReference type="EMBL" id="DF952379">
    <property type="protein sequence ID" value="GAN45145.1"/>
    <property type="molecule type" value="Genomic_DNA"/>
</dbReference>
<keyword evidence="4" id="KW-1003">Cell membrane</keyword>
<keyword evidence="8" id="KW-1133">Transmembrane helix</keyword>
<dbReference type="SUPFAM" id="SSF74653">
    <property type="entry name" value="TolA/TonB C-terminal domain"/>
    <property type="match status" value="1"/>
</dbReference>